<dbReference type="Ensembl" id="ENSHBUT00000015231.1">
    <property type="protein sequence ID" value="ENSHBUP00000000587.1"/>
    <property type="gene ID" value="ENSHBUG00000001764.1"/>
</dbReference>
<evidence type="ECO:0000256" key="1">
    <source>
        <dbReference type="SAM" id="MobiDB-lite"/>
    </source>
</evidence>
<evidence type="ECO:0000313" key="3">
    <source>
        <dbReference type="Proteomes" id="UP000264840"/>
    </source>
</evidence>
<feature type="region of interest" description="Disordered" evidence="1">
    <location>
        <begin position="20"/>
        <end position="57"/>
    </location>
</feature>
<dbReference type="AlphaFoldDB" id="A0A3Q2UT40"/>
<keyword evidence="3" id="KW-1185">Reference proteome</keyword>
<organism evidence="2 3">
    <name type="scientific">Haplochromis burtoni</name>
    <name type="common">Burton's mouthbrooder</name>
    <name type="synonym">Chromis burtoni</name>
    <dbReference type="NCBI Taxonomy" id="8153"/>
    <lineage>
        <taxon>Eukaryota</taxon>
        <taxon>Metazoa</taxon>
        <taxon>Chordata</taxon>
        <taxon>Craniata</taxon>
        <taxon>Vertebrata</taxon>
        <taxon>Euteleostomi</taxon>
        <taxon>Actinopterygii</taxon>
        <taxon>Neopterygii</taxon>
        <taxon>Teleostei</taxon>
        <taxon>Neoteleostei</taxon>
        <taxon>Acanthomorphata</taxon>
        <taxon>Ovalentaria</taxon>
        <taxon>Cichlomorphae</taxon>
        <taxon>Cichliformes</taxon>
        <taxon>Cichlidae</taxon>
        <taxon>African cichlids</taxon>
        <taxon>Pseudocrenilabrinae</taxon>
        <taxon>Haplochromini</taxon>
        <taxon>Haplochromis</taxon>
    </lineage>
</organism>
<reference evidence="2" key="1">
    <citation type="submission" date="2025-08" db="UniProtKB">
        <authorList>
            <consortium name="Ensembl"/>
        </authorList>
    </citation>
    <scope>IDENTIFICATION</scope>
</reference>
<name>A0A3Q2UT40_HAPBU</name>
<protein>
    <submittedName>
        <fullName evidence="2">Uncharacterized protein</fullName>
    </submittedName>
</protein>
<reference evidence="2" key="2">
    <citation type="submission" date="2025-09" db="UniProtKB">
        <authorList>
            <consortium name="Ensembl"/>
        </authorList>
    </citation>
    <scope>IDENTIFICATION</scope>
</reference>
<accession>A0A3Q2UT40</accession>
<proteinExistence type="predicted"/>
<evidence type="ECO:0000313" key="2">
    <source>
        <dbReference type="Ensembl" id="ENSHBUP00000000587.1"/>
    </source>
</evidence>
<dbReference type="Proteomes" id="UP000264840">
    <property type="component" value="Unplaced"/>
</dbReference>
<dbReference type="STRING" id="8153.ENSHBUP00000000587"/>
<sequence length="166" mass="17675">QLEVRSASVLPLLLPLAEETPERPLRSHKGQVQEPNHPGLQNPRSGCCQHGRGTTGSSAASGTLATACCTFSSKISPSFKNVCVSQVMQRPTDGAHILGLHSNLKDASVRAAELSVHTLCSHPIEIEDTTDHHGNKGKASGRRTESLTIPASGTCYKLATDWSDIE</sequence>